<keyword evidence="1" id="KW-1133">Transmembrane helix</keyword>
<proteinExistence type="predicted"/>
<feature type="transmembrane region" description="Helical" evidence="1">
    <location>
        <begin position="6"/>
        <end position="24"/>
    </location>
</feature>
<keyword evidence="1" id="KW-0812">Transmembrane</keyword>
<accession>A0A839UNU9</accession>
<dbReference type="AlphaFoldDB" id="A0A839UNU9"/>
<comment type="caution">
    <text evidence="2">The sequence shown here is derived from an EMBL/GenBank/DDBJ whole genome shotgun (WGS) entry which is preliminary data.</text>
</comment>
<dbReference type="EMBL" id="JACHXZ010000003">
    <property type="protein sequence ID" value="MBB3169423.1"/>
    <property type="molecule type" value="Genomic_DNA"/>
</dbReference>
<organism evidence="2 3">
    <name type="scientific">Simiduia aestuariiviva</name>
    <dbReference type="NCBI Taxonomy" id="1510459"/>
    <lineage>
        <taxon>Bacteria</taxon>
        <taxon>Pseudomonadati</taxon>
        <taxon>Pseudomonadota</taxon>
        <taxon>Gammaproteobacteria</taxon>
        <taxon>Cellvibrionales</taxon>
        <taxon>Cellvibrionaceae</taxon>
        <taxon>Simiduia</taxon>
    </lineage>
</organism>
<evidence type="ECO:0000313" key="3">
    <source>
        <dbReference type="Proteomes" id="UP000559987"/>
    </source>
</evidence>
<gene>
    <name evidence="2" type="ORF">FHS30_002631</name>
</gene>
<sequence>MALMVVIPLLASLLLFGVVLWILLRLWQPSYRIDASNVLRLLDDVASGCARHQDWLVFTAIPIRYDPALDAIRLRCLAIEDAHLLGDEGPFLFDAEGRRLLAEIAAELRACEPEA</sequence>
<name>A0A839UNU9_9GAMM</name>
<dbReference type="RefSeq" id="WP_183910893.1">
    <property type="nucleotide sequence ID" value="NZ_JACHXZ010000003.1"/>
</dbReference>
<dbReference type="Proteomes" id="UP000559987">
    <property type="component" value="Unassembled WGS sequence"/>
</dbReference>
<reference evidence="2 3" key="1">
    <citation type="submission" date="2020-08" db="EMBL/GenBank/DDBJ databases">
        <title>Genomic Encyclopedia of Type Strains, Phase III (KMG-III): the genomes of soil and plant-associated and newly described type strains.</title>
        <authorList>
            <person name="Whitman W."/>
        </authorList>
    </citation>
    <scope>NUCLEOTIDE SEQUENCE [LARGE SCALE GENOMIC DNA]</scope>
    <source>
        <strain evidence="2 3">CECT 8571</strain>
    </source>
</reference>
<keyword evidence="3" id="KW-1185">Reference proteome</keyword>
<protein>
    <submittedName>
        <fullName evidence="2">Uncharacterized protein</fullName>
    </submittedName>
</protein>
<evidence type="ECO:0000313" key="2">
    <source>
        <dbReference type="EMBL" id="MBB3169423.1"/>
    </source>
</evidence>
<evidence type="ECO:0000256" key="1">
    <source>
        <dbReference type="SAM" id="Phobius"/>
    </source>
</evidence>
<keyword evidence="1" id="KW-0472">Membrane</keyword>